<keyword evidence="2 4" id="KW-0489">Methyltransferase</keyword>
<dbReference type="Gene3D" id="3.40.50.150">
    <property type="entry name" value="Vaccinia Virus protein VP39"/>
    <property type="match status" value="1"/>
</dbReference>
<feature type="non-terminal residue" evidence="4">
    <location>
        <position position="1"/>
    </location>
</feature>
<evidence type="ECO:0000256" key="2">
    <source>
        <dbReference type="ARBA" id="ARBA00022603"/>
    </source>
</evidence>
<dbReference type="SUPFAM" id="SSF53335">
    <property type="entry name" value="S-adenosyl-L-methionine-dependent methyltransferases"/>
    <property type="match status" value="1"/>
</dbReference>
<evidence type="ECO:0000256" key="1">
    <source>
        <dbReference type="ARBA" id="ARBA00010815"/>
    </source>
</evidence>
<comment type="caution">
    <text evidence="4">The sequence shown here is derived from an EMBL/GenBank/DDBJ whole genome shotgun (WGS) entry which is preliminary data.</text>
</comment>
<keyword evidence="4" id="KW-0808">Transferase</keyword>
<dbReference type="EMBL" id="BKCJ010000256">
    <property type="protein sequence ID" value="GEU31488.1"/>
    <property type="molecule type" value="Genomic_DNA"/>
</dbReference>
<gene>
    <name evidence="4" type="ORF">Tci_003466</name>
</gene>
<accession>A0A6L2J384</accession>
<dbReference type="PANTHER" id="PTHR43832:SF1">
    <property type="entry name" value="S-ADENOSYL-L-METHIONINE-DEPENDENT METHYLTRANSFERASES SUPERFAMILY PROTEIN"/>
    <property type="match status" value="1"/>
</dbReference>
<sequence>TTISHPSSSCLGLLWEVNRQKFEEFVFKNRPSIYPIIQSEDSVGMYSMWKRGHVRLALSVKYATLLKQSENEVVEEIELQKGILRYDYGQFYVSKLFFGSTKIKRVLSTCIPETDPQEDDIEKRRGRLCVLTVAHINVRKLGLKNVAIIVANVSTFEMEGSYDQILSIEMFEHMENYKEFLKKM</sequence>
<proteinExistence type="inferred from homology"/>
<dbReference type="GO" id="GO:0008168">
    <property type="term" value="F:methyltransferase activity"/>
    <property type="evidence" value="ECO:0007669"/>
    <property type="project" value="UniProtKB-KW"/>
</dbReference>
<organism evidence="4">
    <name type="scientific">Tanacetum cinerariifolium</name>
    <name type="common">Dalmatian daisy</name>
    <name type="synonym">Chrysanthemum cinerariifolium</name>
    <dbReference type="NCBI Taxonomy" id="118510"/>
    <lineage>
        <taxon>Eukaryota</taxon>
        <taxon>Viridiplantae</taxon>
        <taxon>Streptophyta</taxon>
        <taxon>Embryophyta</taxon>
        <taxon>Tracheophyta</taxon>
        <taxon>Spermatophyta</taxon>
        <taxon>Magnoliopsida</taxon>
        <taxon>eudicotyledons</taxon>
        <taxon>Gunneridae</taxon>
        <taxon>Pentapetalae</taxon>
        <taxon>asterids</taxon>
        <taxon>campanulids</taxon>
        <taxon>Asterales</taxon>
        <taxon>Asteraceae</taxon>
        <taxon>Asteroideae</taxon>
        <taxon>Anthemideae</taxon>
        <taxon>Anthemidinae</taxon>
        <taxon>Tanacetum</taxon>
    </lineage>
</organism>
<dbReference type="PANTHER" id="PTHR43832">
    <property type="match status" value="1"/>
</dbReference>
<evidence type="ECO:0000256" key="3">
    <source>
        <dbReference type="ARBA" id="ARBA00022691"/>
    </source>
</evidence>
<evidence type="ECO:0000313" key="4">
    <source>
        <dbReference type="EMBL" id="GEU31488.1"/>
    </source>
</evidence>
<protein>
    <submittedName>
        <fullName evidence="4">(S)-coclaurine N-methyltransferase-like</fullName>
    </submittedName>
</protein>
<comment type="similarity">
    <text evidence="1">Belongs to the CFA/CMAS family.</text>
</comment>
<dbReference type="InterPro" id="IPR029063">
    <property type="entry name" value="SAM-dependent_MTases_sf"/>
</dbReference>
<keyword evidence="3" id="KW-0949">S-adenosyl-L-methionine</keyword>
<dbReference type="GO" id="GO:0032259">
    <property type="term" value="P:methylation"/>
    <property type="evidence" value="ECO:0007669"/>
    <property type="project" value="UniProtKB-KW"/>
</dbReference>
<dbReference type="AlphaFoldDB" id="A0A6L2J384"/>
<name>A0A6L2J384_TANCI</name>
<reference evidence="4" key="1">
    <citation type="journal article" date="2019" name="Sci. Rep.">
        <title>Draft genome of Tanacetum cinerariifolium, the natural source of mosquito coil.</title>
        <authorList>
            <person name="Yamashiro T."/>
            <person name="Shiraishi A."/>
            <person name="Satake H."/>
            <person name="Nakayama K."/>
        </authorList>
    </citation>
    <scope>NUCLEOTIDE SEQUENCE</scope>
</reference>